<sequence length="167" mass="18889">MVHNLKSLQNLPSVVELHLYKNPDMESIRGVPKLQVLSINYCPKLKLLEGIPALQKLYLLDFSMKTLPGYLQDVKPKSLVLDCSLPLLGNISMGASCSDWDKISHIQQISGYAGEMRIRRRWYVFYTREPFKLDTNIVCSSISRDKTTLPPTDLAGLRRLLATASPQ</sequence>
<reference evidence="1" key="2">
    <citation type="submission" date="2015-06" db="UniProtKB">
        <authorList>
            <consortium name="EnsemblPlants"/>
        </authorList>
    </citation>
    <scope>IDENTIFICATION</scope>
</reference>
<reference evidence="2" key="1">
    <citation type="submission" date="2013-06" db="EMBL/GenBank/DDBJ databases">
        <authorList>
            <person name="Zhao Q."/>
        </authorList>
    </citation>
    <scope>NUCLEOTIDE SEQUENCE</scope>
    <source>
        <strain evidence="2">cv. W1943</strain>
    </source>
</reference>
<evidence type="ECO:0008006" key="3">
    <source>
        <dbReference type="Google" id="ProtNLM"/>
    </source>
</evidence>
<dbReference type="HOGENOM" id="CLU_1597168_0_0_1"/>
<dbReference type="Gene3D" id="3.80.10.10">
    <property type="entry name" value="Ribonuclease Inhibitor"/>
    <property type="match status" value="1"/>
</dbReference>
<keyword evidence="2" id="KW-1185">Reference proteome</keyword>
<dbReference type="SUPFAM" id="SSF52047">
    <property type="entry name" value="RNI-like"/>
    <property type="match status" value="1"/>
</dbReference>
<dbReference type="eggNOG" id="KOG4658">
    <property type="taxonomic scope" value="Eukaryota"/>
</dbReference>
<dbReference type="EnsemblPlants" id="ORUFI12G06480.1">
    <property type="protein sequence ID" value="ORUFI12G06480.1"/>
    <property type="gene ID" value="ORUFI12G06480"/>
</dbReference>
<organism evidence="1 2">
    <name type="scientific">Oryza rufipogon</name>
    <name type="common">Brownbeard rice</name>
    <name type="synonym">Asian wild rice</name>
    <dbReference type="NCBI Taxonomy" id="4529"/>
    <lineage>
        <taxon>Eukaryota</taxon>
        <taxon>Viridiplantae</taxon>
        <taxon>Streptophyta</taxon>
        <taxon>Embryophyta</taxon>
        <taxon>Tracheophyta</taxon>
        <taxon>Spermatophyta</taxon>
        <taxon>Magnoliopsida</taxon>
        <taxon>Liliopsida</taxon>
        <taxon>Poales</taxon>
        <taxon>Poaceae</taxon>
        <taxon>BOP clade</taxon>
        <taxon>Oryzoideae</taxon>
        <taxon>Oryzeae</taxon>
        <taxon>Oryzinae</taxon>
        <taxon>Oryza</taxon>
    </lineage>
</organism>
<protein>
    <recommendedName>
        <fullName evidence="3">NB-ARC domain-containing protein</fullName>
    </recommendedName>
</protein>
<evidence type="ECO:0000313" key="2">
    <source>
        <dbReference type="Proteomes" id="UP000008022"/>
    </source>
</evidence>
<accession>A0A0E0REY4</accession>
<dbReference type="STRING" id="4529.A0A0E0REY4"/>
<dbReference type="Gramene" id="ORUFI12G06480.1">
    <property type="protein sequence ID" value="ORUFI12G06480.1"/>
    <property type="gene ID" value="ORUFI12G06480"/>
</dbReference>
<dbReference type="AlphaFoldDB" id="A0A0E0REY4"/>
<dbReference type="Proteomes" id="UP000008022">
    <property type="component" value="Unassembled WGS sequence"/>
</dbReference>
<dbReference type="OMA" id="WSEQVEA"/>
<proteinExistence type="predicted"/>
<name>A0A0E0REY4_ORYRU</name>
<dbReference type="InterPro" id="IPR032675">
    <property type="entry name" value="LRR_dom_sf"/>
</dbReference>
<evidence type="ECO:0000313" key="1">
    <source>
        <dbReference type="EnsemblPlants" id="ORUFI12G06480.1"/>
    </source>
</evidence>